<evidence type="ECO:0000313" key="6">
    <source>
        <dbReference type="EMBL" id="CEJ61778.1"/>
    </source>
</evidence>
<feature type="domain" description="CTLH" evidence="5">
    <location>
        <begin position="69"/>
        <end position="126"/>
    </location>
</feature>
<dbReference type="Pfam" id="PF10607">
    <property type="entry name" value="CTLH"/>
    <property type="match status" value="1"/>
</dbReference>
<accession>A0A0F7TYS3</accession>
<evidence type="ECO:0000259" key="5">
    <source>
        <dbReference type="PROSITE" id="PS50897"/>
    </source>
</evidence>
<dbReference type="PROSITE" id="PS50897">
    <property type="entry name" value="CTLH"/>
    <property type="match status" value="1"/>
</dbReference>
<feature type="compositionally biased region" description="Low complexity" evidence="4">
    <location>
        <begin position="237"/>
        <end position="252"/>
    </location>
</feature>
<dbReference type="InterPro" id="IPR013144">
    <property type="entry name" value="CRA_dom"/>
</dbReference>
<organism evidence="6 7">
    <name type="scientific">Penicillium brasilianum</name>
    <dbReference type="NCBI Taxonomy" id="104259"/>
    <lineage>
        <taxon>Eukaryota</taxon>
        <taxon>Fungi</taxon>
        <taxon>Dikarya</taxon>
        <taxon>Ascomycota</taxon>
        <taxon>Pezizomycotina</taxon>
        <taxon>Eurotiomycetes</taxon>
        <taxon>Eurotiomycetidae</taxon>
        <taxon>Eurotiales</taxon>
        <taxon>Aspergillaceae</taxon>
        <taxon>Penicillium</taxon>
    </lineage>
</organism>
<dbReference type="SMART" id="SM00667">
    <property type="entry name" value="LisH"/>
    <property type="match status" value="1"/>
</dbReference>
<feature type="region of interest" description="Disordered" evidence="4">
    <location>
        <begin position="229"/>
        <end position="275"/>
    </location>
</feature>
<dbReference type="InterPro" id="IPR006594">
    <property type="entry name" value="LisH"/>
</dbReference>
<dbReference type="PANTHER" id="PTHR12864">
    <property type="entry name" value="RAN BINDING PROTEIN 9-RELATED"/>
    <property type="match status" value="1"/>
</dbReference>
<dbReference type="SMART" id="SM00668">
    <property type="entry name" value="CTLH"/>
    <property type="match status" value="1"/>
</dbReference>
<evidence type="ECO:0000256" key="1">
    <source>
        <dbReference type="ARBA" id="ARBA00002343"/>
    </source>
</evidence>
<comment type="function">
    <text evidence="1">Involved in the proteasome-dependent degradation of fructose-1,6-bisphosphatase.</text>
</comment>
<dbReference type="SMART" id="SM00757">
    <property type="entry name" value="CRA"/>
    <property type="match status" value="1"/>
</dbReference>
<evidence type="ECO:0000256" key="4">
    <source>
        <dbReference type="SAM" id="MobiDB-lite"/>
    </source>
</evidence>
<name>A0A0F7TYS3_PENBI</name>
<dbReference type="Pfam" id="PF08513">
    <property type="entry name" value="LisH"/>
    <property type="match status" value="1"/>
</dbReference>
<proteinExistence type="predicted"/>
<dbReference type="PROSITE" id="PS50896">
    <property type="entry name" value="LISH"/>
    <property type="match status" value="1"/>
</dbReference>
<dbReference type="STRING" id="104259.A0A0F7TYS3"/>
<dbReference type="InterPro" id="IPR006595">
    <property type="entry name" value="CTLH_C"/>
</dbReference>
<evidence type="ECO:0000313" key="7">
    <source>
        <dbReference type="Proteomes" id="UP000042958"/>
    </source>
</evidence>
<dbReference type="InterPro" id="IPR050618">
    <property type="entry name" value="Ubq-SigPath_Reg"/>
</dbReference>
<evidence type="ECO:0000256" key="3">
    <source>
        <dbReference type="ARBA" id="ARBA00018741"/>
    </source>
</evidence>
<dbReference type="EMBL" id="CDHK01000012">
    <property type="protein sequence ID" value="CEJ61778.1"/>
    <property type="molecule type" value="Genomic_DNA"/>
</dbReference>
<protein>
    <recommendedName>
        <fullName evidence="3">Protein FYV10</fullName>
    </recommendedName>
    <alternativeName>
        <fullName evidence="2">Protein fyv10</fullName>
    </alternativeName>
</protein>
<evidence type="ECO:0000256" key="2">
    <source>
        <dbReference type="ARBA" id="ARBA00017917"/>
    </source>
</evidence>
<dbReference type="OrthoDB" id="2415936at2759"/>
<gene>
    <name evidence="6" type="ORF">PMG11_10297</name>
</gene>
<dbReference type="InterPro" id="IPR024964">
    <property type="entry name" value="CTLH/CRA"/>
</dbReference>
<reference evidence="7" key="1">
    <citation type="journal article" date="2015" name="Genome Announc.">
        <title>Draft genome sequence of the fungus Penicillium brasilianum MG11.</title>
        <authorList>
            <person name="Horn F."/>
            <person name="Linde J."/>
            <person name="Mattern D.J."/>
            <person name="Walther G."/>
            <person name="Guthke R."/>
            <person name="Brakhage A.A."/>
            <person name="Valiante V."/>
        </authorList>
    </citation>
    <scope>NUCLEOTIDE SEQUENCE [LARGE SCALE GENOMIC DNA]</scope>
    <source>
        <strain evidence="7">MG11</strain>
    </source>
</reference>
<sequence length="275" mass="30387">MSSANLMSRTPSTATPTWHQFERKVDEVKPSKTDINYLVMDYLITNGYPAAASKFAVEANIQLRTDLESIQERVEIRTFIHSGNIRAAIEKINELNPQILDENPALHFALLRLQLVELIRTCTSTPDGDISPALEFATTQLAPRAPTNPQFLEDLERTLALLIFPTDNLSPSLASLLDPSLRKDIAQRVNEAILQNQGSRKEARLRNLVKLRAFAEHKARDAKKDIPDKLDIGLLGDNDNNQSRNSNDAANNGSSQNGSGDTVMANNGDVDTMVA</sequence>
<dbReference type="AlphaFoldDB" id="A0A0F7TYS3"/>
<keyword evidence="7" id="KW-1185">Reference proteome</keyword>
<dbReference type="Proteomes" id="UP000042958">
    <property type="component" value="Unassembled WGS sequence"/>
</dbReference>